<dbReference type="GO" id="GO:0043683">
    <property type="term" value="P:type IV pilus assembly"/>
    <property type="evidence" value="ECO:0007669"/>
    <property type="project" value="InterPro"/>
</dbReference>
<dbReference type="NCBIfam" id="TIGR02532">
    <property type="entry name" value="IV_pilin_GFxxxE"/>
    <property type="match status" value="1"/>
</dbReference>
<proteinExistence type="predicted"/>
<evidence type="ECO:0008006" key="3">
    <source>
        <dbReference type="Google" id="ProtNLM"/>
    </source>
</evidence>
<evidence type="ECO:0000256" key="1">
    <source>
        <dbReference type="SAM" id="Phobius"/>
    </source>
</evidence>
<dbReference type="InterPro" id="IPR045584">
    <property type="entry name" value="Pilin-like"/>
</dbReference>
<dbReference type="Pfam" id="PF16074">
    <property type="entry name" value="PilW"/>
    <property type="match status" value="1"/>
</dbReference>
<evidence type="ECO:0000313" key="2">
    <source>
        <dbReference type="EMBL" id="VAW53052.1"/>
    </source>
</evidence>
<feature type="transmembrane region" description="Helical" evidence="1">
    <location>
        <begin position="12"/>
        <end position="32"/>
    </location>
</feature>
<dbReference type="Pfam" id="PF07963">
    <property type="entry name" value="N_methyl"/>
    <property type="match status" value="1"/>
</dbReference>
<reference evidence="2" key="1">
    <citation type="submission" date="2018-06" db="EMBL/GenBank/DDBJ databases">
        <authorList>
            <person name="Zhirakovskaya E."/>
        </authorList>
    </citation>
    <scope>NUCLEOTIDE SEQUENCE</scope>
</reference>
<dbReference type="InterPro" id="IPR032092">
    <property type="entry name" value="PilW"/>
</dbReference>
<protein>
    <recommendedName>
        <fullName evidence="3">Type IV fimbrial biogenesis protein PilW</fullName>
    </recommendedName>
</protein>
<accession>A0A3B0WPR8</accession>
<dbReference type="SUPFAM" id="SSF54523">
    <property type="entry name" value="Pili subunits"/>
    <property type="match status" value="1"/>
</dbReference>
<dbReference type="AlphaFoldDB" id="A0A3B0WPR8"/>
<organism evidence="2">
    <name type="scientific">hydrothermal vent metagenome</name>
    <dbReference type="NCBI Taxonomy" id="652676"/>
    <lineage>
        <taxon>unclassified sequences</taxon>
        <taxon>metagenomes</taxon>
        <taxon>ecological metagenomes</taxon>
    </lineage>
</organism>
<keyword evidence="1" id="KW-0472">Membrane</keyword>
<sequence>MIKIKHSYGFTLVEIMVAMVIGVIVLGGALSMHSGTRNTQKMNESRMDMVADARFAIEMITYDLRHAGMWGGTNKEGLITCKSTDDTCSAVPSSVNLPTVATNDCASAGSDLWAYNLTRPIFATDGGVGNPYSSTCIPTSEGYLAGTDILEIKYADSNPVVTLLTNQAYIRSNFQNGQVFIGDTQPVIASRDSKSDTNNHVLHAYVYYISNHTDVAGDGIPSLRRASLVRGPEIQNQVLISGVADLQVQFGEDTNGDGTVNRYVNADLVSDWSVVYAAKIWLLMRSDERPLTPGVIPAKTFDIATVAVTKDDDFQYFMVTSIINLRNVKPQI</sequence>
<keyword evidence="1" id="KW-0812">Transmembrane</keyword>
<dbReference type="EMBL" id="UOFE01000031">
    <property type="protein sequence ID" value="VAW53052.1"/>
    <property type="molecule type" value="Genomic_DNA"/>
</dbReference>
<gene>
    <name evidence="2" type="ORF">MNBD_GAMMA05-1954</name>
</gene>
<dbReference type="InterPro" id="IPR012902">
    <property type="entry name" value="N_methyl_site"/>
</dbReference>
<name>A0A3B0WPR8_9ZZZZ</name>
<keyword evidence="1" id="KW-1133">Transmembrane helix</keyword>